<keyword evidence="11" id="KW-1185">Reference proteome</keyword>
<dbReference type="PROSITE" id="PS50850">
    <property type="entry name" value="MFS"/>
    <property type="match status" value="1"/>
</dbReference>
<dbReference type="InterPro" id="IPR020846">
    <property type="entry name" value="MFS_dom"/>
</dbReference>
<name>A0ABW8SIZ7_9CLOT</name>
<evidence type="ECO:0000256" key="3">
    <source>
        <dbReference type="ARBA" id="ARBA00022448"/>
    </source>
</evidence>
<feature type="transmembrane region" description="Helical" evidence="8">
    <location>
        <begin position="349"/>
        <end position="368"/>
    </location>
</feature>
<evidence type="ECO:0000259" key="9">
    <source>
        <dbReference type="PROSITE" id="PS50850"/>
    </source>
</evidence>
<keyword evidence="7 8" id="KW-0472">Membrane</keyword>
<feature type="transmembrane region" description="Helical" evidence="8">
    <location>
        <begin position="220"/>
        <end position="245"/>
    </location>
</feature>
<dbReference type="Pfam" id="PF07690">
    <property type="entry name" value="MFS_1"/>
    <property type="match status" value="1"/>
</dbReference>
<keyword evidence="5 8" id="KW-0812">Transmembrane</keyword>
<dbReference type="InterPro" id="IPR004812">
    <property type="entry name" value="Efflux_drug-R_Bcr/CmlA"/>
</dbReference>
<feature type="transmembrane region" description="Helical" evidence="8">
    <location>
        <begin position="313"/>
        <end position="337"/>
    </location>
</feature>
<keyword evidence="3 8" id="KW-0813">Transport</keyword>
<feature type="transmembrane region" description="Helical" evidence="8">
    <location>
        <begin position="51"/>
        <end position="70"/>
    </location>
</feature>
<feature type="transmembrane region" description="Helical" evidence="8">
    <location>
        <begin position="170"/>
        <end position="190"/>
    </location>
</feature>
<evidence type="ECO:0000256" key="4">
    <source>
        <dbReference type="ARBA" id="ARBA00022475"/>
    </source>
</evidence>
<feature type="transmembrane region" description="Helical" evidence="8">
    <location>
        <begin position="82"/>
        <end position="101"/>
    </location>
</feature>
<protein>
    <recommendedName>
        <fullName evidence="8">Bcr/CflA family efflux transporter</fullName>
    </recommendedName>
</protein>
<evidence type="ECO:0000256" key="7">
    <source>
        <dbReference type="ARBA" id="ARBA00023136"/>
    </source>
</evidence>
<reference evidence="10 11" key="1">
    <citation type="submission" date="2024-11" db="EMBL/GenBank/DDBJ databases">
        <authorList>
            <person name="Heng Y.C."/>
            <person name="Lim A.C.H."/>
            <person name="Lee J.K.Y."/>
            <person name="Kittelmann S."/>
        </authorList>
    </citation>
    <scope>NUCLEOTIDE SEQUENCE [LARGE SCALE GENOMIC DNA]</scope>
    <source>
        <strain evidence="10 11">WILCCON 0269</strain>
    </source>
</reference>
<gene>
    <name evidence="10" type="ORF">ACJDU8_06510</name>
</gene>
<feature type="domain" description="Major facilitator superfamily (MFS) profile" evidence="9">
    <location>
        <begin position="16"/>
        <end position="399"/>
    </location>
</feature>
<accession>A0ABW8SIZ7</accession>
<proteinExistence type="inferred from homology"/>
<keyword evidence="6 8" id="KW-1133">Transmembrane helix</keyword>
<dbReference type="RefSeq" id="WP_406791341.1">
    <property type="nucleotide sequence ID" value="NZ_JBJHZX010000007.1"/>
</dbReference>
<sequence length="408" mass="44129">MTYKIKNEEKKSPAALIILLGTLSAFGPLSMDMYLPSLPLIERQMQTSASLTQMSITTCLIGLALGQLIIGPYSDKHGRKKPLMAGLIIFTIASFLCSFVTSIGLLIFLRFIQGLSGAAGLVISRAIARDLYDGSELTKFFSLLMAVNGVFPILSPIFGGMVLKFTNWKGIFIVLGVIGSILLLVTFLYFKETLIIHHSQENRDKRTFTIIKSLVSDKIFISYALVQGLVIGAMFCYISGSSFVLQNMFHLSAQGFSLVFAINGLGIVLMSQAAGRLAYKLGEKLLLQIGISIAALGSTALFISLFLPKHLLAVTIPLFFIVSMVGIVNTSAFSLAMQNQKKWAGSASAILGLGMNLIGGLLSPLVGIGGSHTYVPMAVLILVCDISAFLIFYLYLNRQIPENSSNII</sequence>
<comment type="similarity">
    <text evidence="2 8">Belongs to the major facilitator superfamily. Bcr/CmlA family.</text>
</comment>
<dbReference type="EMBL" id="JBJHZX010000007">
    <property type="protein sequence ID" value="MFL0195218.1"/>
    <property type="molecule type" value="Genomic_DNA"/>
</dbReference>
<evidence type="ECO:0000256" key="1">
    <source>
        <dbReference type="ARBA" id="ARBA00004651"/>
    </source>
</evidence>
<feature type="transmembrane region" description="Helical" evidence="8">
    <location>
        <begin position="12"/>
        <end position="31"/>
    </location>
</feature>
<feature type="transmembrane region" description="Helical" evidence="8">
    <location>
        <begin position="140"/>
        <end position="158"/>
    </location>
</feature>
<dbReference type="SUPFAM" id="SSF103473">
    <property type="entry name" value="MFS general substrate transporter"/>
    <property type="match status" value="1"/>
</dbReference>
<feature type="transmembrane region" description="Helical" evidence="8">
    <location>
        <begin position="374"/>
        <end position="396"/>
    </location>
</feature>
<evidence type="ECO:0000256" key="5">
    <source>
        <dbReference type="ARBA" id="ARBA00022692"/>
    </source>
</evidence>
<evidence type="ECO:0000256" key="2">
    <source>
        <dbReference type="ARBA" id="ARBA00006236"/>
    </source>
</evidence>
<dbReference type="Gene3D" id="1.20.1720.10">
    <property type="entry name" value="Multidrug resistance protein D"/>
    <property type="match status" value="1"/>
</dbReference>
<organism evidence="10 11">
    <name type="scientific">Candidatus Clostridium eludens</name>
    <dbReference type="NCBI Taxonomy" id="3381663"/>
    <lineage>
        <taxon>Bacteria</taxon>
        <taxon>Bacillati</taxon>
        <taxon>Bacillota</taxon>
        <taxon>Clostridia</taxon>
        <taxon>Eubacteriales</taxon>
        <taxon>Clostridiaceae</taxon>
        <taxon>Clostridium</taxon>
    </lineage>
</organism>
<dbReference type="Proteomes" id="UP001623660">
    <property type="component" value="Unassembled WGS sequence"/>
</dbReference>
<dbReference type="InterPro" id="IPR036259">
    <property type="entry name" value="MFS_trans_sf"/>
</dbReference>
<dbReference type="PANTHER" id="PTHR23502">
    <property type="entry name" value="MAJOR FACILITATOR SUPERFAMILY"/>
    <property type="match status" value="1"/>
</dbReference>
<dbReference type="NCBIfam" id="TIGR00710">
    <property type="entry name" value="efflux_Bcr_CflA"/>
    <property type="match status" value="1"/>
</dbReference>
<evidence type="ECO:0000313" key="10">
    <source>
        <dbReference type="EMBL" id="MFL0195218.1"/>
    </source>
</evidence>
<feature type="transmembrane region" description="Helical" evidence="8">
    <location>
        <begin position="107"/>
        <end position="128"/>
    </location>
</feature>
<evidence type="ECO:0000256" key="8">
    <source>
        <dbReference type="RuleBase" id="RU365088"/>
    </source>
</evidence>
<dbReference type="InterPro" id="IPR011701">
    <property type="entry name" value="MFS"/>
</dbReference>
<comment type="caution">
    <text evidence="10">The sequence shown here is derived from an EMBL/GenBank/DDBJ whole genome shotgun (WGS) entry which is preliminary data.</text>
</comment>
<comment type="subcellular location">
    <subcellularLocation>
        <location evidence="1 8">Cell membrane</location>
        <topology evidence="1 8">Multi-pass membrane protein</topology>
    </subcellularLocation>
</comment>
<dbReference type="PANTHER" id="PTHR23502:SF132">
    <property type="entry name" value="POLYAMINE TRANSPORTER 2-RELATED"/>
    <property type="match status" value="1"/>
</dbReference>
<feature type="transmembrane region" description="Helical" evidence="8">
    <location>
        <begin position="285"/>
        <end position="307"/>
    </location>
</feature>
<dbReference type="CDD" id="cd17320">
    <property type="entry name" value="MFS_MdfA_MDR_like"/>
    <property type="match status" value="1"/>
</dbReference>
<evidence type="ECO:0000313" key="11">
    <source>
        <dbReference type="Proteomes" id="UP001623660"/>
    </source>
</evidence>
<evidence type="ECO:0000256" key="6">
    <source>
        <dbReference type="ARBA" id="ARBA00022989"/>
    </source>
</evidence>
<keyword evidence="4 8" id="KW-1003">Cell membrane</keyword>
<feature type="transmembrane region" description="Helical" evidence="8">
    <location>
        <begin position="251"/>
        <end position="273"/>
    </location>
</feature>